<protein>
    <submittedName>
        <fullName evidence="2">Nucleotidyl transferase</fullName>
    </submittedName>
</protein>
<reference evidence="3" key="1">
    <citation type="submission" date="2013-09" db="EMBL/GenBank/DDBJ databases">
        <title>Corchorus olitorius genome sequencing.</title>
        <authorList>
            <person name="Alam M."/>
            <person name="Haque M.S."/>
            <person name="Islam M.S."/>
            <person name="Emdad E.M."/>
            <person name="Islam M.M."/>
            <person name="Ahmed B."/>
            <person name="Halim A."/>
            <person name="Hossen Q.M.M."/>
            <person name="Hossain M.Z."/>
            <person name="Ahmed R."/>
            <person name="Khan M.M."/>
            <person name="Islam R."/>
            <person name="Rashid M.M."/>
            <person name="Khan S.A."/>
            <person name="Rahman M.S."/>
            <person name="Alam M."/>
            <person name="Yahiya A.S."/>
            <person name="Khan M.S."/>
            <person name="Azam M.S."/>
            <person name="Haque T."/>
            <person name="Lashkar M.Z.H."/>
            <person name="Akhand A.I."/>
            <person name="Morshed G."/>
            <person name="Roy S."/>
            <person name="Uddin K.S."/>
            <person name="Rabeya T."/>
            <person name="Hossain A.S."/>
            <person name="Chowdhury A."/>
            <person name="Snigdha A.R."/>
            <person name="Mortoza M.S."/>
            <person name="Matin S.A."/>
            <person name="Hoque S.M.E."/>
            <person name="Islam M.K."/>
            <person name="Roy D.K."/>
            <person name="Haider R."/>
            <person name="Moosa M.M."/>
            <person name="Elias S.M."/>
            <person name="Hasan A.M."/>
            <person name="Jahan S."/>
            <person name="Shafiuddin M."/>
            <person name="Mahmood N."/>
            <person name="Shommy N.S."/>
        </authorList>
    </citation>
    <scope>NUCLEOTIDE SEQUENCE [LARGE SCALE GENOMIC DNA]</scope>
    <source>
        <strain evidence="3">cv. O-4</strain>
    </source>
</reference>
<name>A0A1R3GCD0_9ROSI</name>
<sequence>MIKKLTLILGYPNSRARARKRKRERLRDKSLRLAKPGESCAKGKRAATYSAAEGDVAEEMAVRHGGKPNIEKKGEKANPKLFDAK</sequence>
<evidence type="ECO:0000256" key="1">
    <source>
        <dbReference type="SAM" id="MobiDB-lite"/>
    </source>
</evidence>
<keyword evidence="3" id="KW-1185">Reference proteome</keyword>
<feature type="region of interest" description="Disordered" evidence="1">
    <location>
        <begin position="62"/>
        <end position="85"/>
    </location>
</feature>
<feature type="compositionally biased region" description="Basic and acidic residues" evidence="1">
    <location>
        <begin position="69"/>
        <end position="85"/>
    </location>
</feature>
<organism evidence="2 3">
    <name type="scientific">Corchorus olitorius</name>
    <dbReference type="NCBI Taxonomy" id="93759"/>
    <lineage>
        <taxon>Eukaryota</taxon>
        <taxon>Viridiplantae</taxon>
        <taxon>Streptophyta</taxon>
        <taxon>Embryophyta</taxon>
        <taxon>Tracheophyta</taxon>
        <taxon>Spermatophyta</taxon>
        <taxon>Magnoliopsida</taxon>
        <taxon>eudicotyledons</taxon>
        <taxon>Gunneridae</taxon>
        <taxon>Pentapetalae</taxon>
        <taxon>rosids</taxon>
        <taxon>malvids</taxon>
        <taxon>Malvales</taxon>
        <taxon>Malvaceae</taxon>
        <taxon>Grewioideae</taxon>
        <taxon>Apeibeae</taxon>
        <taxon>Corchorus</taxon>
    </lineage>
</organism>
<comment type="caution">
    <text evidence="2">The sequence shown here is derived from an EMBL/GenBank/DDBJ whole genome shotgun (WGS) entry which is preliminary data.</text>
</comment>
<proteinExistence type="predicted"/>
<accession>A0A1R3GCD0</accession>
<evidence type="ECO:0000313" key="2">
    <source>
        <dbReference type="EMBL" id="OMO55723.1"/>
    </source>
</evidence>
<keyword evidence="2" id="KW-0808">Transferase</keyword>
<dbReference type="EMBL" id="AWUE01022854">
    <property type="protein sequence ID" value="OMO55723.1"/>
    <property type="molecule type" value="Genomic_DNA"/>
</dbReference>
<dbReference type="GO" id="GO:0016740">
    <property type="term" value="F:transferase activity"/>
    <property type="evidence" value="ECO:0007669"/>
    <property type="project" value="UniProtKB-KW"/>
</dbReference>
<evidence type="ECO:0000313" key="3">
    <source>
        <dbReference type="Proteomes" id="UP000187203"/>
    </source>
</evidence>
<feature type="region of interest" description="Disordered" evidence="1">
    <location>
        <begin position="14"/>
        <end position="39"/>
    </location>
</feature>
<dbReference type="Proteomes" id="UP000187203">
    <property type="component" value="Unassembled WGS sequence"/>
</dbReference>
<dbReference type="AlphaFoldDB" id="A0A1R3GCD0"/>
<gene>
    <name evidence="2" type="ORF">COLO4_35880</name>
</gene>